<dbReference type="AlphaFoldDB" id="A0A1K1LNN4"/>
<keyword evidence="4" id="KW-1185">Reference proteome</keyword>
<dbReference type="RefSeq" id="WP_072356572.1">
    <property type="nucleotide sequence ID" value="NZ_CP139972.1"/>
</dbReference>
<dbReference type="Proteomes" id="UP001326715">
    <property type="component" value="Chromosome"/>
</dbReference>
<evidence type="ECO:0000313" key="2">
    <source>
        <dbReference type="EMBL" id="WQG89395.1"/>
    </source>
</evidence>
<name>A0A1K1LNN4_9BACT</name>
<dbReference type="OrthoDB" id="583528at2"/>
<gene>
    <name evidence="1" type="ORF">SAMN05661012_00080</name>
    <name evidence="2" type="ORF">SR876_31170</name>
</gene>
<dbReference type="Proteomes" id="UP000183788">
    <property type="component" value="Unassembled WGS sequence"/>
</dbReference>
<accession>A0A1K1LNN4</accession>
<organism evidence="1 3">
    <name type="scientific">Chitinophaga sancti</name>
    <dbReference type="NCBI Taxonomy" id="1004"/>
    <lineage>
        <taxon>Bacteria</taxon>
        <taxon>Pseudomonadati</taxon>
        <taxon>Bacteroidota</taxon>
        <taxon>Chitinophagia</taxon>
        <taxon>Chitinophagales</taxon>
        <taxon>Chitinophagaceae</taxon>
        <taxon>Chitinophaga</taxon>
    </lineage>
</organism>
<reference evidence="1 3" key="1">
    <citation type="submission" date="2016-11" db="EMBL/GenBank/DDBJ databases">
        <authorList>
            <person name="Jaros S."/>
            <person name="Januszkiewicz K."/>
            <person name="Wedrychowicz H."/>
        </authorList>
    </citation>
    <scope>NUCLEOTIDE SEQUENCE [LARGE SCALE GENOMIC DNA]</scope>
    <source>
        <strain evidence="1 3">DSM 784</strain>
    </source>
</reference>
<dbReference type="EMBL" id="CP140154">
    <property type="protein sequence ID" value="WQG89395.1"/>
    <property type="molecule type" value="Genomic_DNA"/>
</dbReference>
<proteinExistence type="predicted"/>
<reference evidence="2 4" key="2">
    <citation type="submission" date="2023-11" db="EMBL/GenBank/DDBJ databases">
        <title>MicrobeMod: A computational toolkit for identifying prokaryotic methylation and restriction-modification with nanopore sequencing.</title>
        <authorList>
            <person name="Crits-Christoph A."/>
            <person name="Kang S.C."/>
            <person name="Lee H."/>
            <person name="Ostrov N."/>
        </authorList>
    </citation>
    <scope>NUCLEOTIDE SEQUENCE [LARGE SCALE GENOMIC DNA]</scope>
    <source>
        <strain evidence="2 4">ATCC 23090</strain>
    </source>
</reference>
<protein>
    <submittedName>
        <fullName evidence="1">Uncharacterized protein</fullName>
    </submittedName>
</protein>
<evidence type="ECO:0000313" key="4">
    <source>
        <dbReference type="Proteomes" id="UP001326715"/>
    </source>
</evidence>
<dbReference type="EMBL" id="FPIZ01000001">
    <property type="protein sequence ID" value="SFW12484.1"/>
    <property type="molecule type" value="Genomic_DNA"/>
</dbReference>
<dbReference type="STRING" id="1004.SAMN05661012_00080"/>
<evidence type="ECO:0000313" key="1">
    <source>
        <dbReference type="EMBL" id="SFW12484.1"/>
    </source>
</evidence>
<evidence type="ECO:0000313" key="3">
    <source>
        <dbReference type="Proteomes" id="UP000183788"/>
    </source>
</evidence>
<sequence>MQTIYKILFEVKVLHEYYLTNPKGDTVFDLDNQADRLIFLNDRLDKDAASVNNDISFDLTPELLQLFKDHHLRLLPSYSGCKVGIEVNASFLPDGTRVYTPKIPLPADLPITLFIRVKNPVFHTITNSRIVTPVPATYYFSNDSVLSALNFPSLSSRIADFTAGYTYEQGELATIAPNSVKAYYSDNNADKWLPLHGNDYVNEGDRCLLPLRFNFTFPAGTNVSQATFTLKDGAGTVLNTFVAQNTGGLQKVALNYSALSLVNYIKYSLEVTGDNGYSWIRPVIFTNTNGWATLQFKPRVTNAAFNLLDDQGYLITRKPPVGNINDPPVFELRIPSRLTYWRYVHTNRLPFDQNNYPNELLNYQNGLLISKSPRNSTIQSTYFQKADNSFFFLPNPEDYTLLRNENKQLFTEIMLPPSKLFPVAP</sequence>